<proteinExistence type="predicted"/>
<dbReference type="InterPro" id="IPR036866">
    <property type="entry name" value="RibonucZ/Hydroxyglut_hydro"/>
</dbReference>
<dbReference type="InterPro" id="IPR001279">
    <property type="entry name" value="Metallo-B-lactamas"/>
</dbReference>
<keyword evidence="4" id="KW-1185">Reference proteome</keyword>
<dbReference type="SMART" id="SM00849">
    <property type="entry name" value="Lactamase_B"/>
    <property type="match status" value="1"/>
</dbReference>
<evidence type="ECO:0000256" key="1">
    <source>
        <dbReference type="SAM" id="SignalP"/>
    </source>
</evidence>
<sequence>MKILKSLLVSLLFLASVSITPTAAATQDLKVHFINVGQGDAIYIKTAKGDDILIDAGNRDGNDVVSYLKSQKVNDIEVMIATHPDADHMGGLDEILKSFKVKSIYAPKVSHTTQVYKDFLTAVKDEGVKIKTATKGVSIPLKGVTANFVGPVRSYSNSDLNNWSAVLRLTYGKKAFLFTGDAETTSENDMIKSKQLLTADVIKIGHHGAKTSTSSAFLKTVKPKYAVLSVGKNSYGHPTSDVLNRLKSNKVNVFRTDKQGTIIASTNGTNLVFNTKPAIPGTVTATTPATYKLTASLDNRTPKQYSTINLTVKGLPSGTKYKAVFRYKSKNTTYSGSMGKKLPVKISRAAKGFTVKVDVSASYKGKSYKTLTSFTPK</sequence>
<dbReference type="OrthoDB" id="9761531at2"/>
<dbReference type="InterPro" id="IPR035681">
    <property type="entry name" value="ComA-like_MBL"/>
</dbReference>
<dbReference type="Pfam" id="PF00753">
    <property type="entry name" value="Lactamase_B"/>
    <property type="match status" value="1"/>
</dbReference>
<evidence type="ECO:0000313" key="4">
    <source>
        <dbReference type="Proteomes" id="UP000265816"/>
    </source>
</evidence>
<evidence type="ECO:0000259" key="2">
    <source>
        <dbReference type="SMART" id="SM00849"/>
    </source>
</evidence>
<evidence type="ECO:0000313" key="3">
    <source>
        <dbReference type="EMBL" id="RID81547.1"/>
    </source>
</evidence>
<feature type="signal peptide" evidence="1">
    <location>
        <begin position="1"/>
        <end position="24"/>
    </location>
</feature>
<feature type="chain" id="PRO_5017225001" evidence="1">
    <location>
        <begin position="25"/>
        <end position="377"/>
    </location>
</feature>
<dbReference type="EMBL" id="QWVT01000058">
    <property type="protein sequence ID" value="RID81547.1"/>
    <property type="molecule type" value="Genomic_DNA"/>
</dbReference>
<reference evidence="3 4" key="1">
    <citation type="submission" date="2018-08" db="EMBL/GenBank/DDBJ databases">
        <title>Bacillus jemisoniae sp. nov., Bacillus chryseoplanitiae sp. nov., Bacillus resnikiae sp. nov., and Bacillus frankliniae sp. nov., isolated from Viking spacecraft and associated surfaces.</title>
        <authorList>
            <person name="Seuylemezian A."/>
            <person name="Vaishampayan P."/>
        </authorList>
    </citation>
    <scope>NUCLEOTIDE SEQUENCE [LARGE SCALE GENOMIC DNA]</scope>
    <source>
        <strain evidence="3 4">JJ-247</strain>
    </source>
</reference>
<protein>
    <submittedName>
        <fullName evidence="3">MBL fold metallo-hydrolase</fullName>
    </submittedName>
</protein>
<keyword evidence="3" id="KW-0378">Hydrolase</keyword>
<dbReference type="CDD" id="cd07731">
    <property type="entry name" value="ComA-like_MBL-fold"/>
    <property type="match status" value="1"/>
</dbReference>
<name>A0A398AV29_9BACI</name>
<organism evidence="3 4">
    <name type="scientific">Mesobacillus zeae</name>
    <dbReference type="NCBI Taxonomy" id="1917180"/>
    <lineage>
        <taxon>Bacteria</taxon>
        <taxon>Bacillati</taxon>
        <taxon>Bacillota</taxon>
        <taxon>Bacilli</taxon>
        <taxon>Bacillales</taxon>
        <taxon>Bacillaceae</taxon>
        <taxon>Mesobacillus</taxon>
    </lineage>
</organism>
<feature type="domain" description="Metallo-beta-lactamase" evidence="2">
    <location>
        <begin position="38"/>
        <end position="232"/>
    </location>
</feature>
<accession>A0A398AV29</accession>
<dbReference type="PANTHER" id="PTHR30619:SF7">
    <property type="entry name" value="BETA-LACTAMASE DOMAIN PROTEIN"/>
    <property type="match status" value="1"/>
</dbReference>
<dbReference type="SUPFAM" id="SSF56281">
    <property type="entry name" value="Metallo-hydrolase/oxidoreductase"/>
    <property type="match status" value="1"/>
</dbReference>
<dbReference type="PANTHER" id="PTHR30619">
    <property type="entry name" value="DNA INTERNALIZATION/COMPETENCE PROTEIN COMEC/REC2"/>
    <property type="match status" value="1"/>
</dbReference>
<dbReference type="Gene3D" id="3.60.15.10">
    <property type="entry name" value="Ribonuclease Z/Hydroxyacylglutathione hydrolase-like"/>
    <property type="match status" value="1"/>
</dbReference>
<dbReference type="Proteomes" id="UP000265816">
    <property type="component" value="Unassembled WGS sequence"/>
</dbReference>
<dbReference type="AlphaFoldDB" id="A0A398AV29"/>
<keyword evidence="1" id="KW-0732">Signal</keyword>
<dbReference type="InterPro" id="IPR052159">
    <property type="entry name" value="Competence_DNA_uptake"/>
</dbReference>
<comment type="caution">
    <text evidence="3">The sequence shown here is derived from an EMBL/GenBank/DDBJ whole genome shotgun (WGS) entry which is preliminary data.</text>
</comment>
<gene>
    <name evidence="3" type="ORF">D1970_21525</name>
</gene>
<dbReference type="GO" id="GO:0016787">
    <property type="term" value="F:hydrolase activity"/>
    <property type="evidence" value="ECO:0007669"/>
    <property type="project" value="UniProtKB-KW"/>
</dbReference>